<evidence type="ECO:0000256" key="9">
    <source>
        <dbReference type="SAM" id="MobiDB-lite"/>
    </source>
</evidence>
<dbReference type="InterPro" id="IPR002110">
    <property type="entry name" value="Ankyrin_rpt"/>
</dbReference>
<dbReference type="GO" id="GO:0003714">
    <property type="term" value="F:transcription corepressor activity"/>
    <property type="evidence" value="ECO:0007669"/>
    <property type="project" value="TreeGrafter"/>
</dbReference>
<evidence type="ECO:0000256" key="4">
    <source>
        <dbReference type="ARBA" id="ARBA00022737"/>
    </source>
</evidence>
<feature type="compositionally biased region" description="Acidic residues" evidence="9">
    <location>
        <begin position="152"/>
        <end position="168"/>
    </location>
</feature>
<dbReference type="eggNOG" id="ENOG502RZ5N">
    <property type="taxonomic scope" value="Eukaryota"/>
</dbReference>
<dbReference type="EMBL" id="KQ040823">
    <property type="protein sequence ID" value="KKF34045.1"/>
    <property type="molecule type" value="Genomic_DNA"/>
</dbReference>
<evidence type="ECO:0000256" key="5">
    <source>
        <dbReference type="ARBA" id="ARBA00022843"/>
    </source>
</evidence>
<evidence type="ECO:0000256" key="2">
    <source>
        <dbReference type="ARBA" id="ARBA00022499"/>
    </source>
</evidence>
<dbReference type="Pfam" id="PF12796">
    <property type="entry name" value="Ank_2"/>
    <property type="match status" value="1"/>
</dbReference>
<dbReference type="GO" id="GO:0000122">
    <property type="term" value="P:negative regulation of transcription by RNA polymerase II"/>
    <property type="evidence" value="ECO:0007669"/>
    <property type="project" value="TreeGrafter"/>
</dbReference>
<gene>
    <name evidence="11" type="ORF">EH28_00469</name>
</gene>
<comment type="similarity">
    <text evidence="7">Belongs to the BCOR family.</text>
</comment>
<feature type="region of interest" description="Disordered" evidence="9">
    <location>
        <begin position="289"/>
        <end position="311"/>
    </location>
</feature>
<dbReference type="InterPro" id="IPR047144">
    <property type="entry name" value="BCOR-like"/>
</dbReference>
<dbReference type="InterPro" id="IPR032365">
    <property type="entry name" value="PUFD"/>
</dbReference>
<evidence type="ECO:0000256" key="7">
    <source>
        <dbReference type="ARBA" id="ARBA00034703"/>
    </source>
</evidence>
<evidence type="ECO:0000256" key="3">
    <source>
        <dbReference type="ARBA" id="ARBA00022553"/>
    </source>
</evidence>
<dbReference type="Pfam" id="PF16553">
    <property type="entry name" value="PUFD"/>
    <property type="match status" value="1"/>
</dbReference>
<feature type="compositionally biased region" description="Pro residues" evidence="9">
    <location>
        <begin position="295"/>
        <end position="307"/>
    </location>
</feature>
<feature type="region of interest" description="Disordered" evidence="9">
    <location>
        <begin position="149"/>
        <end position="169"/>
    </location>
</feature>
<evidence type="ECO:0000259" key="10">
    <source>
        <dbReference type="Pfam" id="PF16553"/>
    </source>
</evidence>
<reference evidence="11" key="1">
    <citation type="journal article" date="2015" name="PLoS Genet.">
        <title>Genome Sequencing of the Perciform Fish Larimichthys crocea Provides Insights into Molecular and Genetic Mechanisms of Stress Adaptation.</title>
        <authorList>
            <person name="Ao J."/>
            <person name="Mu Y."/>
            <person name="Xiang L.X."/>
            <person name="Fan D."/>
            <person name="Feng M."/>
            <person name="Zhang S."/>
            <person name="Shi Q."/>
            <person name="Zhu L.Y."/>
            <person name="Li T."/>
            <person name="Ding Y."/>
            <person name="Nie L."/>
            <person name="Li Q."/>
            <person name="Dong W.R."/>
            <person name="Jiang L."/>
            <person name="Sun B."/>
            <person name="Zhang X."/>
            <person name="Li M."/>
            <person name="Zhang H.Q."/>
            <person name="Xie S."/>
            <person name="Zhu Y."/>
            <person name="Jiang X."/>
            <person name="Wang X."/>
            <person name="Mu P."/>
            <person name="Chen W."/>
            <person name="Yue Z."/>
            <person name="Wang Z."/>
            <person name="Wang J."/>
            <person name="Shao J.Z."/>
            <person name="Chen X."/>
        </authorList>
    </citation>
    <scope>NUCLEOTIDE SEQUENCE [LARGE SCALE GENOMIC DNA]</scope>
    <source>
        <strain evidence="11">SSNF</strain>
        <tissue evidence="11">Blood</tissue>
    </source>
</reference>
<accession>A0A0F8AU04</accession>
<feature type="repeat" description="ANK" evidence="8">
    <location>
        <begin position="25"/>
        <end position="57"/>
    </location>
</feature>
<feature type="region of interest" description="Disordered" evidence="9">
    <location>
        <begin position="360"/>
        <end position="520"/>
    </location>
</feature>
<dbReference type="InterPro" id="IPR038227">
    <property type="entry name" value="PUFD_som_sf"/>
</dbReference>
<dbReference type="SMART" id="SM00248">
    <property type="entry name" value="ANK"/>
    <property type="match status" value="2"/>
</dbReference>
<evidence type="ECO:0000256" key="1">
    <source>
        <dbReference type="ARBA" id="ARBA00004123"/>
    </source>
</evidence>
<evidence type="ECO:0000313" key="11">
    <source>
        <dbReference type="EMBL" id="KKF34045.1"/>
    </source>
</evidence>
<keyword evidence="6" id="KW-0539">Nucleus</keyword>
<protein>
    <submittedName>
        <fullName evidence="11">BCL-6 corepressor</fullName>
    </submittedName>
</protein>
<dbReference type="PANTHER" id="PTHR24117:SF8">
    <property type="entry name" value="BCL-6 COREPRESSOR"/>
    <property type="match status" value="1"/>
</dbReference>
<dbReference type="PANTHER" id="PTHR24117">
    <property type="entry name" value="AGAP007537-PB"/>
    <property type="match status" value="1"/>
</dbReference>
<dbReference type="PROSITE" id="PS50297">
    <property type="entry name" value="ANK_REP_REGION"/>
    <property type="match status" value="2"/>
</dbReference>
<dbReference type="Gene3D" id="1.25.40.20">
    <property type="entry name" value="Ankyrin repeat-containing domain"/>
    <property type="match status" value="1"/>
</dbReference>
<sequence length="520" mass="57612">MSPVQEEVLYCLERRLCDVNHRDNAGYCALHEACARGWLGIVRHLVEHGADLNCSAQDGTRPLHDAVENDHLEVVRFLLACGADPTLTSYSGRGPINMTHSAAMETFLEDYLSDLQGRSEGDPGICWEFYGSSVCEPSSEEGVYNILADPPGPEEEEVEDIEEDEDEEQQARREVFEFELSDRPLLPCYNIQVSLSQGPRNWLLLSDVLGRLRMTSRSFRRLFPQLNLQSIPEDEFYRQVSLSQLLTGPDEQQLASFRPDVMDLLELVEATPELAGMLGSSLEFVDTRWDSLESSPPPTPPPPPRLPLRPLQRIPPLLAPQRQAGSESGHLHGLKHLGYSALAAKLKTKMDANAAAPHATLNANMREPQRQQGKNTWICNSATPDSKIDSSVWEQLQQRRSKDTVNPNSATPDSKVNSTWEQGNKPTPDASVRSNLALGASMWQPQRLRSRSALNSDSRVDAAGSEPQRVQSKNPADPANSTGAPVANTWTRQTQGSQTGRVQDSTNPGPSVDGRVWERL</sequence>
<feature type="domain" description="BCL-6 corepressor PCGF1 binding" evidence="10">
    <location>
        <begin position="174"/>
        <end position="287"/>
    </location>
</feature>
<dbReference type="InterPro" id="IPR036770">
    <property type="entry name" value="Ankyrin_rpt-contain_sf"/>
</dbReference>
<feature type="compositionally biased region" description="Polar residues" evidence="9">
    <location>
        <begin position="468"/>
        <end position="509"/>
    </location>
</feature>
<keyword evidence="2" id="KW-1017">Isopeptide bond</keyword>
<dbReference type="GO" id="GO:0005634">
    <property type="term" value="C:nucleus"/>
    <property type="evidence" value="ECO:0007669"/>
    <property type="project" value="UniProtKB-SubCell"/>
</dbReference>
<keyword evidence="8" id="KW-0040">ANK repeat</keyword>
<name>A0A0F8AU04_LARCR</name>
<feature type="compositionally biased region" description="Polar residues" evidence="9">
    <location>
        <begin position="370"/>
        <end position="384"/>
    </location>
</feature>
<proteinExistence type="inferred from homology"/>
<comment type="subcellular location">
    <subcellularLocation>
        <location evidence="1">Nucleus</location>
    </subcellularLocation>
</comment>
<organism evidence="11">
    <name type="scientific">Larimichthys crocea</name>
    <name type="common">Large yellow croaker</name>
    <name type="synonym">Pseudosciaena crocea</name>
    <dbReference type="NCBI Taxonomy" id="215358"/>
    <lineage>
        <taxon>Eukaryota</taxon>
        <taxon>Metazoa</taxon>
        <taxon>Chordata</taxon>
        <taxon>Craniata</taxon>
        <taxon>Vertebrata</taxon>
        <taxon>Euteleostomi</taxon>
        <taxon>Actinopterygii</taxon>
        <taxon>Neopterygii</taxon>
        <taxon>Teleostei</taxon>
        <taxon>Neoteleostei</taxon>
        <taxon>Acanthomorphata</taxon>
        <taxon>Eupercaria</taxon>
        <taxon>Sciaenidae</taxon>
        <taxon>Larimichthys</taxon>
    </lineage>
</organism>
<dbReference type="Gene3D" id="3.10.260.40">
    <property type="entry name" value="BCL-6 corepressor, PCGF1 binding domain"/>
    <property type="match status" value="1"/>
</dbReference>
<dbReference type="SUPFAM" id="SSF48403">
    <property type="entry name" value="Ankyrin repeat"/>
    <property type="match status" value="1"/>
</dbReference>
<dbReference type="AlphaFoldDB" id="A0A0F8AU04"/>
<dbReference type="PROSITE" id="PS50088">
    <property type="entry name" value="ANK_REPEAT"/>
    <property type="match status" value="2"/>
</dbReference>
<keyword evidence="3" id="KW-0597">Phosphoprotein</keyword>
<feature type="compositionally biased region" description="Polar residues" evidence="9">
    <location>
        <begin position="392"/>
        <end position="425"/>
    </location>
</feature>
<feature type="repeat" description="ANK" evidence="8">
    <location>
        <begin position="58"/>
        <end position="90"/>
    </location>
</feature>
<keyword evidence="4" id="KW-0677">Repeat</keyword>
<evidence type="ECO:0000256" key="6">
    <source>
        <dbReference type="ARBA" id="ARBA00023242"/>
    </source>
</evidence>
<evidence type="ECO:0000256" key="8">
    <source>
        <dbReference type="PROSITE-ProRule" id="PRU00023"/>
    </source>
</evidence>
<dbReference type="FunFam" id="1.25.40.20:FF:000032">
    <property type="entry name" value="BCL-6 corepressor isoform X1"/>
    <property type="match status" value="1"/>
</dbReference>
<keyword evidence="5" id="KW-0832">Ubl conjugation</keyword>